<proteinExistence type="inferred from homology"/>
<keyword evidence="4" id="KW-0175">Coiled coil</keyword>
<comment type="subcellular location">
    <subcellularLocation>
        <location evidence="1">Membrane</location>
    </subcellularLocation>
</comment>
<evidence type="ECO:0000256" key="1">
    <source>
        <dbReference type="ARBA" id="ARBA00004370"/>
    </source>
</evidence>
<dbReference type="Pfam" id="PF15975">
    <property type="entry name" value="Flot"/>
    <property type="match status" value="1"/>
</dbReference>
<feature type="coiled-coil region" evidence="4">
    <location>
        <begin position="278"/>
        <end position="305"/>
    </location>
</feature>
<dbReference type="CDD" id="cd03399">
    <property type="entry name" value="SPFH_flotillin"/>
    <property type="match status" value="1"/>
</dbReference>
<accession>A0ABX0GX55</accession>
<feature type="domain" description="Band 7" evidence="6">
    <location>
        <begin position="30"/>
        <end position="195"/>
    </location>
</feature>
<evidence type="ECO:0000256" key="3">
    <source>
        <dbReference type="ARBA" id="ARBA00023136"/>
    </source>
</evidence>
<dbReference type="Gene3D" id="3.30.479.30">
    <property type="entry name" value="Band 7 domain"/>
    <property type="match status" value="1"/>
</dbReference>
<comment type="caution">
    <text evidence="7">The sequence shown here is derived from an EMBL/GenBank/DDBJ whole genome shotgun (WGS) entry which is preliminary data.</text>
</comment>
<reference evidence="7 8" key="1">
    <citation type="submission" date="2020-03" db="EMBL/GenBank/DDBJ databases">
        <title>Two novel Motilibacter sp.</title>
        <authorList>
            <person name="Liu S."/>
        </authorList>
    </citation>
    <scope>NUCLEOTIDE SEQUENCE [LARGE SCALE GENOMIC DNA]</scope>
    <source>
        <strain evidence="7 8">E257</strain>
    </source>
</reference>
<sequence>MTVRNEILTIVVAVAAIVTVLLLVGLVYAKNYVKVPPNQVAVFTGRGRLRTVRGGARFRVPVIERVDIMQLEPFNVEARVENVYSTNGVPVNVTAVGLIRFGSTEEAIATAVERFLTSDRHSMHNQVAEILAGNMRSIVSQMTVEELNSNRDELKRRVVDEAEAAFEPIGMQLDVLTIQTISDTNGYLEALGQTRIAEVKRDAEIGQANARRDAMIRAASADREGRTAEAEAATQIAQAERERDLELARISALVEAERSRAAQAGPLAEAEARKAVIVAEVAIERQRQEAQIAVEEQRALRAEQAQRADVTVPAEARRQAAVIDAQGLREAVIARAEADARQRELQGQSDARARTYVAEAKQRELEAEAQGERARLLARADGEQALLLAQAEGEKARLLASAEGQAELAEALNAFTTEAARLNVLPQLIAALPEIAQAVAAPMGNIDSMVVLNGGSGGEDAISRVAGSVPTLLLQVLETAKAGGLDLAQLLGAASGSSDVAAVNGQHAGASH</sequence>
<comment type="similarity">
    <text evidence="2">Belongs to the band 7/mec-2 family. Flotillin subfamily.</text>
</comment>
<keyword evidence="3 5" id="KW-0472">Membrane</keyword>
<feature type="transmembrane region" description="Helical" evidence="5">
    <location>
        <begin position="7"/>
        <end position="29"/>
    </location>
</feature>
<dbReference type="Pfam" id="PF01145">
    <property type="entry name" value="Band_7"/>
    <property type="match status" value="1"/>
</dbReference>
<evidence type="ECO:0000313" key="7">
    <source>
        <dbReference type="EMBL" id="NHC15397.1"/>
    </source>
</evidence>
<dbReference type="Proteomes" id="UP000800981">
    <property type="component" value="Unassembled WGS sequence"/>
</dbReference>
<dbReference type="SUPFAM" id="SSF117892">
    <property type="entry name" value="Band 7/SPFH domain"/>
    <property type="match status" value="1"/>
</dbReference>
<gene>
    <name evidence="7" type="ORF">G9H71_16575</name>
</gene>
<evidence type="ECO:0000256" key="4">
    <source>
        <dbReference type="SAM" id="Coils"/>
    </source>
</evidence>
<evidence type="ECO:0000313" key="8">
    <source>
        <dbReference type="Proteomes" id="UP000800981"/>
    </source>
</evidence>
<evidence type="ECO:0000259" key="6">
    <source>
        <dbReference type="SMART" id="SM00244"/>
    </source>
</evidence>
<name>A0ABX0GX55_9ACTN</name>
<dbReference type="EMBL" id="JAANNP010000028">
    <property type="protein sequence ID" value="NHC15397.1"/>
    <property type="molecule type" value="Genomic_DNA"/>
</dbReference>
<keyword evidence="5" id="KW-1133">Transmembrane helix</keyword>
<dbReference type="PANTHER" id="PTHR13806:SF46">
    <property type="entry name" value="FLOTILLIN-1-RELATED"/>
    <property type="match status" value="1"/>
</dbReference>
<dbReference type="SMART" id="SM00244">
    <property type="entry name" value="PHB"/>
    <property type="match status" value="1"/>
</dbReference>
<dbReference type="RefSeq" id="WP_166283761.1">
    <property type="nucleotide sequence ID" value="NZ_JAANNP010000028.1"/>
</dbReference>
<dbReference type="InterPro" id="IPR036013">
    <property type="entry name" value="Band_7/SPFH_dom_sf"/>
</dbReference>
<keyword evidence="8" id="KW-1185">Reference proteome</keyword>
<evidence type="ECO:0000256" key="2">
    <source>
        <dbReference type="ARBA" id="ARBA00007161"/>
    </source>
</evidence>
<organism evidence="7 8">
    <name type="scientific">Motilibacter deserti</name>
    <dbReference type="NCBI Taxonomy" id="2714956"/>
    <lineage>
        <taxon>Bacteria</taxon>
        <taxon>Bacillati</taxon>
        <taxon>Actinomycetota</taxon>
        <taxon>Actinomycetes</taxon>
        <taxon>Motilibacterales</taxon>
        <taxon>Motilibacteraceae</taxon>
        <taxon>Motilibacter</taxon>
    </lineage>
</organism>
<dbReference type="InterPro" id="IPR031905">
    <property type="entry name" value="Flotillin_C"/>
</dbReference>
<keyword evidence="5" id="KW-0812">Transmembrane</keyword>
<evidence type="ECO:0000256" key="5">
    <source>
        <dbReference type="SAM" id="Phobius"/>
    </source>
</evidence>
<protein>
    <submittedName>
        <fullName evidence="7">Flotillin family protein</fullName>
    </submittedName>
</protein>
<dbReference type="InterPro" id="IPR027705">
    <property type="entry name" value="Flotillin_fam"/>
</dbReference>
<dbReference type="PANTHER" id="PTHR13806">
    <property type="entry name" value="FLOTILLIN-RELATED"/>
    <property type="match status" value="1"/>
</dbReference>
<dbReference type="InterPro" id="IPR001107">
    <property type="entry name" value="Band_7"/>
</dbReference>